<dbReference type="OrthoDB" id="347018at2759"/>
<evidence type="ECO:0000313" key="7">
    <source>
        <dbReference type="Proteomes" id="UP001652700"/>
    </source>
</evidence>
<reference evidence="6" key="2">
    <citation type="submission" date="2025-05" db="UniProtKB">
        <authorList>
            <consortium name="EnsemblMetazoa"/>
        </authorList>
    </citation>
    <scope>IDENTIFICATION</scope>
</reference>
<dbReference type="PROSITE" id="PS51883">
    <property type="entry name" value="OBG"/>
    <property type="match status" value="1"/>
</dbReference>
<dbReference type="PRINTS" id="PR00326">
    <property type="entry name" value="GTP1OBG"/>
</dbReference>
<evidence type="ECO:0000256" key="2">
    <source>
        <dbReference type="ARBA" id="ARBA00023134"/>
    </source>
</evidence>
<dbReference type="Gene3D" id="2.70.210.12">
    <property type="entry name" value="GTP1/OBG domain"/>
    <property type="match status" value="1"/>
</dbReference>
<evidence type="ECO:0000313" key="6">
    <source>
        <dbReference type="EnsemblMetazoa" id="XP_050514321.1"/>
    </source>
</evidence>
<gene>
    <name evidence="8" type="primary">LOC114340490</name>
</gene>
<keyword evidence="1" id="KW-0547">Nucleotide-binding</keyword>
<name>A0A6P7GPA7_DIAVI</name>
<dbReference type="InterPro" id="IPR006073">
    <property type="entry name" value="GTP-bd"/>
</dbReference>
<dbReference type="SUPFAM" id="SSF52540">
    <property type="entry name" value="P-loop containing nucleoside triphosphate hydrolases"/>
    <property type="match status" value="1"/>
</dbReference>
<evidence type="ECO:0000256" key="3">
    <source>
        <dbReference type="SAM" id="MobiDB-lite"/>
    </source>
</evidence>
<dbReference type="SUPFAM" id="SSF82051">
    <property type="entry name" value="Obg GTP-binding protein N-terminal domain"/>
    <property type="match status" value="1"/>
</dbReference>
<dbReference type="RefSeq" id="XP_028147038.1">
    <property type="nucleotide sequence ID" value="XM_028291237.1"/>
</dbReference>
<dbReference type="GO" id="GO:0005739">
    <property type="term" value="C:mitochondrion"/>
    <property type="evidence" value="ECO:0007669"/>
    <property type="project" value="TreeGrafter"/>
</dbReference>
<dbReference type="Proteomes" id="UP001652700">
    <property type="component" value="Unplaced"/>
</dbReference>
<dbReference type="FunCoup" id="A0A6P7GPA7">
    <property type="interactions" value="901"/>
</dbReference>
<feature type="region of interest" description="Disordered" evidence="3">
    <location>
        <begin position="358"/>
        <end position="387"/>
    </location>
</feature>
<accession>A0A6P7GPA7</accession>
<dbReference type="Gene3D" id="3.40.50.300">
    <property type="entry name" value="P-loop containing nucleotide triphosphate hydrolases"/>
    <property type="match status" value="1"/>
</dbReference>
<dbReference type="NCBIfam" id="TIGR00231">
    <property type="entry name" value="small_GTP"/>
    <property type="match status" value="1"/>
</dbReference>
<proteinExistence type="predicted"/>
<dbReference type="EnsemblMetazoa" id="XM_050658364.1">
    <property type="protein sequence ID" value="XP_050514321.1"/>
    <property type="gene ID" value="LOC126889775"/>
</dbReference>
<feature type="domain" description="Obg" evidence="5">
    <location>
        <begin position="22"/>
        <end position="157"/>
    </location>
</feature>
<dbReference type="InterPro" id="IPR005225">
    <property type="entry name" value="Small_GTP-bd"/>
</dbReference>
<dbReference type="InterPro" id="IPR031167">
    <property type="entry name" value="G_OBG"/>
</dbReference>
<dbReference type="Pfam" id="PF01926">
    <property type="entry name" value="MMR_HSR1"/>
    <property type="match status" value="1"/>
</dbReference>
<feature type="domain" description="OBG-type G" evidence="4">
    <location>
        <begin position="158"/>
        <end position="354"/>
    </location>
</feature>
<dbReference type="GO" id="GO:0003924">
    <property type="term" value="F:GTPase activity"/>
    <property type="evidence" value="ECO:0007669"/>
    <property type="project" value="InterPro"/>
</dbReference>
<feature type="compositionally biased region" description="Basic and acidic residues" evidence="3">
    <location>
        <begin position="378"/>
        <end position="387"/>
    </location>
</feature>
<dbReference type="InterPro" id="IPR027417">
    <property type="entry name" value="P-loop_NTPase"/>
</dbReference>
<evidence type="ECO:0000259" key="4">
    <source>
        <dbReference type="PROSITE" id="PS51710"/>
    </source>
</evidence>
<dbReference type="InterPro" id="IPR045086">
    <property type="entry name" value="OBG_GTPase"/>
</dbReference>
<organism evidence="8">
    <name type="scientific">Diabrotica virgifera virgifera</name>
    <name type="common">western corn rootworm</name>
    <dbReference type="NCBI Taxonomy" id="50390"/>
    <lineage>
        <taxon>Eukaryota</taxon>
        <taxon>Metazoa</taxon>
        <taxon>Ecdysozoa</taxon>
        <taxon>Arthropoda</taxon>
        <taxon>Hexapoda</taxon>
        <taxon>Insecta</taxon>
        <taxon>Pterygota</taxon>
        <taxon>Neoptera</taxon>
        <taxon>Endopterygota</taxon>
        <taxon>Coleoptera</taxon>
        <taxon>Polyphaga</taxon>
        <taxon>Cucujiformia</taxon>
        <taxon>Chrysomeloidea</taxon>
        <taxon>Chrysomelidae</taxon>
        <taxon>Galerucinae</taxon>
        <taxon>Diabroticina</taxon>
        <taxon>Diabroticites</taxon>
        <taxon>Diabrotica</taxon>
    </lineage>
</organism>
<feature type="compositionally biased region" description="Basic and acidic residues" evidence="3">
    <location>
        <begin position="358"/>
        <end position="369"/>
    </location>
</feature>
<dbReference type="InParanoid" id="A0A6P7GPA7"/>
<dbReference type="AlphaFoldDB" id="A0A6P7GPA7"/>
<sequence length="387" mass="42888">MVQLTIKLLGKIKQATRKYQRLGFRDNLRIYVQGGPGGNGYPKFGGLGGKGGDVIAVGKENITLEHVFKSNKSKRYIAKGGRHSTHNFIIGQPGEDIKFDVPVGVILDTELGKRLGEVNNEGEEIILAKGGTGGHSKNGFLGTKGQAYSVKLDLKLIADIGLVGFPNAGKSTLLKAISHAKPRIANYPFTTVKPNVGILMYPDHRQISMADLPGLIEGAHLNKGMGHQFLKHIERTKLILMVVDINGFQLSPQYPHRSCLETVMLLIKELEMYNETLLSKPAMMVINKMDTEGAVEKFQEIKEQLKHLEGFFSNYPDNMRPANNLKFSQIIPVSAKENPEDIDYVKERLRKMLDVIAEKEEKDEGGKSEDDVDNIRATLKEKGPALM</sequence>
<dbReference type="Pfam" id="PF01018">
    <property type="entry name" value="GTP1_OBG"/>
    <property type="match status" value="1"/>
</dbReference>
<keyword evidence="2" id="KW-0342">GTP-binding</keyword>
<dbReference type="InterPro" id="IPR006169">
    <property type="entry name" value="GTP1_OBG_dom"/>
</dbReference>
<evidence type="ECO:0000259" key="5">
    <source>
        <dbReference type="PROSITE" id="PS51883"/>
    </source>
</evidence>
<reference evidence="8" key="1">
    <citation type="submission" date="2025-04" db="UniProtKB">
        <authorList>
            <consortium name="RefSeq"/>
        </authorList>
    </citation>
    <scope>IDENTIFICATION</scope>
    <source>
        <tissue evidence="8">Whole insect</tissue>
    </source>
</reference>
<evidence type="ECO:0000256" key="1">
    <source>
        <dbReference type="ARBA" id="ARBA00022741"/>
    </source>
</evidence>
<dbReference type="PANTHER" id="PTHR11702:SF43">
    <property type="entry name" value="GTP-BINDING PROTEIN 10"/>
    <property type="match status" value="1"/>
</dbReference>
<dbReference type="CDD" id="cd01898">
    <property type="entry name" value="Obg"/>
    <property type="match status" value="1"/>
</dbReference>
<dbReference type="GO" id="GO:0042254">
    <property type="term" value="P:ribosome biogenesis"/>
    <property type="evidence" value="ECO:0007669"/>
    <property type="project" value="UniProtKB-UniRule"/>
</dbReference>
<evidence type="ECO:0000313" key="8">
    <source>
        <dbReference type="RefSeq" id="XP_028147038.1"/>
    </source>
</evidence>
<protein>
    <submittedName>
        <fullName evidence="8">GTP-binding protein 10</fullName>
    </submittedName>
</protein>
<keyword evidence="7" id="KW-1185">Reference proteome</keyword>
<dbReference type="GO" id="GO:0005525">
    <property type="term" value="F:GTP binding"/>
    <property type="evidence" value="ECO:0007669"/>
    <property type="project" value="UniProtKB-KW"/>
</dbReference>
<dbReference type="PANTHER" id="PTHR11702">
    <property type="entry name" value="DEVELOPMENTALLY REGULATED GTP-BINDING PROTEIN-RELATED"/>
    <property type="match status" value="1"/>
</dbReference>
<dbReference type="InterPro" id="IPR036726">
    <property type="entry name" value="GTP1_OBG_dom_sf"/>
</dbReference>
<dbReference type="PROSITE" id="PS51710">
    <property type="entry name" value="G_OBG"/>
    <property type="match status" value="1"/>
</dbReference>